<dbReference type="OrthoDB" id="72471at2"/>
<dbReference type="AlphaFoldDB" id="A0A437M121"/>
<dbReference type="Proteomes" id="UP000282957">
    <property type="component" value="Unassembled WGS sequence"/>
</dbReference>
<reference evidence="1 2" key="1">
    <citation type="submission" date="2019-01" db="EMBL/GenBank/DDBJ databases">
        <authorList>
            <person name="Chen W.-M."/>
        </authorList>
    </citation>
    <scope>NUCLEOTIDE SEQUENCE [LARGE SCALE GENOMIC DNA]</scope>
    <source>
        <strain evidence="1 2">CCP-6</strain>
    </source>
</reference>
<proteinExistence type="predicted"/>
<gene>
    <name evidence="1" type="ORF">EOD42_22195</name>
</gene>
<accession>A0A437M121</accession>
<dbReference type="RefSeq" id="WP_127789785.1">
    <property type="nucleotide sequence ID" value="NZ_SACL01000011.1"/>
</dbReference>
<dbReference type="EMBL" id="SACL01000011">
    <property type="protein sequence ID" value="RVT91368.1"/>
    <property type="molecule type" value="Genomic_DNA"/>
</dbReference>
<name>A0A437M121_9PROT</name>
<evidence type="ECO:0000313" key="2">
    <source>
        <dbReference type="Proteomes" id="UP000282957"/>
    </source>
</evidence>
<comment type="caution">
    <text evidence="1">The sequence shown here is derived from an EMBL/GenBank/DDBJ whole genome shotgun (WGS) entry which is preliminary data.</text>
</comment>
<evidence type="ECO:0000313" key="1">
    <source>
        <dbReference type="EMBL" id="RVT91368.1"/>
    </source>
</evidence>
<organism evidence="1 2">
    <name type="scientific">Rhodovarius crocodyli</name>
    <dbReference type="NCBI Taxonomy" id="1979269"/>
    <lineage>
        <taxon>Bacteria</taxon>
        <taxon>Pseudomonadati</taxon>
        <taxon>Pseudomonadota</taxon>
        <taxon>Alphaproteobacteria</taxon>
        <taxon>Acetobacterales</taxon>
        <taxon>Roseomonadaceae</taxon>
        <taxon>Rhodovarius</taxon>
    </lineage>
</organism>
<keyword evidence="2" id="KW-1185">Reference proteome</keyword>
<protein>
    <submittedName>
        <fullName evidence="1">Uncharacterized protein</fullName>
    </submittedName>
</protein>
<sequence length="239" mass="26503">MADYPIIFSAPMILALLAGQKTMTRRLAWSDYSPEPPKEGQPARAVPRNVVVLLGRAGSFRPSVWQKVKPGDRLWAREAWNLWYGSRDGEEWWPARTIPKEDPRLDEDARGHSCVDFPVGSTNGGTDAGKGPWRAPFYLPRWASRITMLVEEVKREPLHRISTADCLAEGVKMIRPNCFVVPGFGYDLCGLCHSSPQAALSAFWDELHGPDAWAANPEVVAMAGRVEIRNIDAPAKVAA</sequence>